<feature type="transmembrane region" description="Helical" evidence="5">
    <location>
        <begin position="175"/>
        <end position="198"/>
    </location>
</feature>
<feature type="transmembrane region" description="Helical" evidence="5">
    <location>
        <begin position="294"/>
        <end position="314"/>
    </location>
</feature>
<feature type="transmembrane region" description="Helical" evidence="5">
    <location>
        <begin position="32"/>
        <end position="49"/>
    </location>
</feature>
<name>A0ABY6ABJ0_9GAMM</name>
<keyword evidence="4 5" id="KW-0472">Membrane</keyword>
<feature type="transmembrane region" description="Helical" evidence="5">
    <location>
        <begin position="7"/>
        <end position="26"/>
    </location>
</feature>
<organism evidence="7 8">
    <name type="scientific">Thalassolituus hydrocarboniclasticus</name>
    <dbReference type="NCBI Taxonomy" id="2742796"/>
    <lineage>
        <taxon>Bacteria</taxon>
        <taxon>Pseudomonadati</taxon>
        <taxon>Pseudomonadota</taxon>
        <taxon>Gammaproteobacteria</taxon>
        <taxon>Oceanospirillales</taxon>
        <taxon>Oceanospirillaceae</taxon>
        <taxon>Thalassolituus</taxon>
    </lineage>
</organism>
<reference evidence="8" key="1">
    <citation type="submission" date="2020-06" db="EMBL/GenBank/DDBJ databases">
        <title>Thalassolituus marinus alknpb1M-1, a hydrocarbon-degrading bacterium isolated from the deep-sea overlying water using an in-situ strategy from the South China Sea basin.</title>
        <authorList>
            <person name="Dong C."/>
            <person name="Chen Y."/>
            <person name="Shao Z."/>
        </authorList>
    </citation>
    <scope>NUCLEOTIDE SEQUENCE [LARGE SCALE GENOMIC DNA]</scope>
    <source>
        <strain evidence="8">alknpb1M-1</strain>
    </source>
</reference>
<accession>A0ABY6ABJ0</accession>
<dbReference type="Proteomes" id="UP001065322">
    <property type="component" value="Chromosome"/>
</dbReference>
<feature type="domain" description="O-antigen ligase-related" evidence="6">
    <location>
        <begin position="179"/>
        <end position="309"/>
    </location>
</feature>
<feature type="transmembrane region" description="Helical" evidence="5">
    <location>
        <begin position="149"/>
        <end position="168"/>
    </location>
</feature>
<feature type="transmembrane region" description="Helical" evidence="5">
    <location>
        <begin position="81"/>
        <end position="101"/>
    </location>
</feature>
<evidence type="ECO:0000256" key="3">
    <source>
        <dbReference type="ARBA" id="ARBA00022989"/>
    </source>
</evidence>
<feature type="transmembrane region" description="Helical" evidence="5">
    <location>
        <begin position="361"/>
        <end position="379"/>
    </location>
</feature>
<dbReference type="EMBL" id="CP054475">
    <property type="protein sequence ID" value="UXD87948.1"/>
    <property type="molecule type" value="Genomic_DNA"/>
</dbReference>
<dbReference type="InterPro" id="IPR007016">
    <property type="entry name" value="O-antigen_ligase-rel_domated"/>
</dbReference>
<feature type="transmembrane region" description="Helical" evidence="5">
    <location>
        <begin position="335"/>
        <end position="355"/>
    </location>
</feature>
<feature type="transmembrane region" description="Helical" evidence="5">
    <location>
        <begin position="218"/>
        <end position="235"/>
    </location>
</feature>
<evidence type="ECO:0000256" key="4">
    <source>
        <dbReference type="ARBA" id="ARBA00023136"/>
    </source>
</evidence>
<keyword evidence="2 5" id="KW-0812">Transmembrane</keyword>
<keyword evidence="3 5" id="KW-1133">Transmembrane helix</keyword>
<evidence type="ECO:0000259" key="6">
    <source>
        <dbReference type="Pfam" id="PF04932"/>
    </source>
</evidence>
<keyword evidence="8" id="KW-1185">Reference proteome</keyword>
<evidence type="ECO:0000313" key="7">
    <source>
        <dbReference type="EMBL" id="UXD87948.1"/>
    </source>
</evidence>
<comment type="subcellular location">
    <subcellularLocation>
        <location evidence="1">Membrane</location>
        <topology evidence="1">Multi-pass membrane protein</topology>
    </subcellularLocation>
</comment>
<dbReference type="RefSeq" id="WP_260996709.1">
    <property type="nucleotide sequence ID" value="NZ_CP054475.1"/>
</dbReference>
<feature type="transmembrane region" description="Helical" evidence="5">
    <location>
        <begin position="256"/>
        <end position="274"/>
    </location>
</feature>
<evidence type="ECO:0000256" key="5">
    <source>
        <dbReference type="SAM" id="Phobius"/>
    </source>
</evidence>
<feature type="transmembrane region" description="Helical" evidence="5">
    <location>
        <begin position="108"/>
        <end position="129"/>
    </location>
</feature>
<protein>
    <recommendedName>
        <fullName evidence="6">O-antigen ligase-related domain-containing protein</fullName>
    </recommendedName>
</protein>
<evidence type="ECO:0000256" key="2">
    <source>
        <dbReference type="ARBA" id="ARBA00022692"/>
    </source>
</evidence>
<sequence>MGYNISFLAIFPGFLIYNFLIFKYGFYPYLGGYFTLVTAALSPLLVLGFKLNRFDCLFVFTMLFFLSVSVIHYMLSESGVAQVELLVWTVVYLFNVLYLFFLFKKAYVFYVHIWPVLLYLVFYSLMIFFNLEGTYHFNPRSMSKDVSTYLIFAFLYIVPVFIVFSYLLSKNKMLLLCLFFFVSMSSIFLIGSRSVLIFYVVSSLITYIYFKGAFTKEFVFVCVVALLLSMLYLMFDIELNNRIMRISASDESVSNRYEYIVFALNEIIESPIWGNYGAYLSEFGSVSAYPHNFILVWLNNGLIGLVLYLWLLLLPALAFLGKRKRFLRIAECSPYFYFIYVLSFLLYIFLLMKVLVSDQYLTLYLGVSSGVFSLFYSVYKSERVSV</sequence>
<feature type="transmembrane region" description="Helical" evidence="5">
    <location>
        <begin position="56"/>
        <end position="75"/>
    </location>
</feature>
<evidence type="ECO:0000313" key="8">
    <source>
        <dbReference type="Proteomes" id="UP001065322"/>
    </source>
</evidence>
<gene>
    <name evidence="7" type="ORF">HUF19_11130</name>
</gene>
<evidence type="ECO:0000256" key="1">
    <source>
        <dbReference type="ARBA" id="ARBA00004141"/>
    </source>
</evidence>
<proteinExistence type="predicted"/>
<dbReference type="Pfam" id="PF04932">
    <property type="entry name" value="Wzy_C"/>
    <property type="match status" value="1"/>
</dbReference>